<dbReference type="Gene3D" id="4.10.320.10">
    <property type="entry name" value="E3-binding domain"/>
    <property type="match status" value="1"/>
</dbReference>
<dbReference type="Gene3D" id="3.30.559.10">
    <property type="entry name" value="Chloramphenicol acetyltransferase-like domain"/>
    <property type="match status" value="1"/>
</dbReference>
<dbReference type="PANTHER" id="PTHR43178:SF5">
    <property type="entry name" value="LIPOAMIDE ACYLTRANSFERASE COMPONENT OF BRANCHED-CHAIN ALPHA-KETO ACID DEHYDROGENASE COMPLEX, MITOCHONDRIAL"/>
    <property type="match status" value="1"/>
</dbReference>
<comment type="caution">
    <text evidence="9">The sequence shown here is derived from an EMBL/GenBank/DDBJ whole genome shotgun (WGS) entry which is preliminary data.</text>
</comment>
<dbReference type="InterPro" id="IPR050743">
    <property type="entry name" value="2-oxoacid_DH_E2_comp"/>
</dbReference>
<evidence type="ECO:0000256" key="4">
    <source>
        <dbReference type="ARBA" id="ARBA00022823"/>
    </source>
</evidence>
<dbReference type="InterPro" id="IPR004167">
    <property type="entry name" value="PSBD"/>
</dbReference>
<evidence type="ECO:0000256" key="5">
    <source>
        <dbReference type="ARBA" id="ARBA00023315"/>
    </source>
</evidence>
<name>A0ABW6JT06_9BACI</name>
<feature type="domain" description="Lipoyl-binding" evidence="7">
    <location>
        <begin position="1"/>
        <end position="75"/>
    </location>
</feature>
<dbReference type="Gene3D" id="2.40.50.100">
    <property type="match status" value="1"/>
</dbReference>
<keyword evidence="10" id="KW-1185">Reference proteome</keyword>
<proteinExistence type="inferred from homology"/>
<evidence type="ECO:0000256" key="1">
    <source>
        <dbReference type="ARBA" id="ARBA00001938"/>
    </source>
</evidence>
<sequence>MEVKLHDIGEGMTEAEITCFLIKPGDYVQADDPLIEVQTDKMTAEIPSPKAGFIREIKVKPGETVTVGTTLLILDASNSKEHRKQIIPEREKKIAERSPMEKINQRIVVTRQNHDKRILASPFTRKIARDNGIDIEKVSGSGPAGRIIDEDVYQFMTASQQTKTAIRQEEIVASSEQTSYANDTIPFRGRRKQIAKKMIHSLFTIPHCTHFEEVDVTDLIQFRNELKKRNENISATAFFLKALSICLKEFPIFNARLDEENEVIHLKHEHHLGIAVDTEDGLIVPVMRNVEKKSIRSIHAEMKQLTEKALENQLTLKDISGGTFTISNVGPLGGSIGATPIIQHPEVALVSFHKTKKMPVVTDDDQIIIRSIMNLSMSFDHRVADGATAVRFTSRFAELIHDPKLLLLELV</sequence>
<dbReference type="SUPFAM" id="SSF47005">
    <property type="entry name" value="Peripheral subunit-binding domain of 2-oxo acid dehydrogenase complex"/>
    <property type="match status" value="1"/>
</dbReference>
<feature type="domain" description="Peripheral subunit-binding (PSBD)" evidence="8">
    <location>
        <begin position="119"/>
        <end position="156"/>
    </location>
</feature>
<dbReference type="InterPro" id="IPR000089">
    <property type="entry name" value="Biotin_lipoyl"/>
</dbReference>
<dbReference type="Pfam" id="PF00364">
    <property type="entry name" value="Biotin_lipoyl"/>
    <property type="match status" value="1"/>
</dbReference>
<evidence type="ECO:0000256" key="6">
    <source>
        <dbReference type="RuleBase" id="RU003423"/>
    </source>
</evidence>
<keyword evidence="5 6" id="KW-0012">Acyltransferase</keyword>
<comment type="similarity">
    <text evidence="2 6">Belongs to the 2-oxoacid dehydrogenase family.</text>
</comment>
<dbReference type="Pfam" id="PF00198">
    <property type="entry name" value="2-oxoacid_dh"/>
    <property type="match status" value="1"/>
</dbReference>
<dbReference type="SUPFAM" id="SSF52777">
    <property type="entry name" value="CoA-dependent acyltransferases"/>
    <property type="match status" value="1"/>
</dbReference>
<keyword evidence="4 6" id="KW-0450">Lipoyl</keyword>
<reference evidence="9 10" key="1">
    <citation type="submission" date="2024-08" db="EMBL/GenBank/DDBJ databases">
        <title>Two novel Cytobacillus novel species.</title>
        <authorList>
            <person name="Liu G."/>
        </authorList>
    </citation>
    <scope>NUCLEOTIDE SEQUENCE [LARGE SCALE GENOMIC DNA]</scope>
    <source>
        <strain evidence="9 10">FJAT-53684</strain>
    </source>
</reference>
<accession>A0ABW6JT06</accession>
<dbReference type="RefSeq" id="WP_389214326.1">
    <property type="nucleotide sequence ID" value="NZ_JBIACJ010000001.1"/>
</dbReference>
<evidence type="ECO:0000256" key="3">
    <source>
        <dbReference type="ARBA" id="ARBA00022679"/>
    </source>
</evidence>
<evidence type="ECO:0000256" key="2">
    <source>
        <dbReference type="ARBA" id="ARBA00007317"/>
    </source>
</evidence>
<dbReference type="PROSITE" id="PS51826">
    <property type="entry name" value="PSBD"/>
    <property type="match status" value="1"/>
</dbReference>
<protein>
    <recommendedName>
        <fullName evidence="6">Dihydrolipoamide acetyltransferase component of pyruvate dehydrogenase complex</fullName>
        <ecNumber evidence="6">2.3.1.-</ecNumber>
    </recommendedName>
</protein>
<evidence type="ECO:0000259" key="8">
    <source>
        <dbReference type="PROSITE" id="PS51826"/>
    </source>
</evidence>
<dbReference type="PANTHER" id="PTHR43178">
    <property type="entry name" value="DIHYDROLIPOAMIDE ACETYLTRANSFERASE COMPONENT OF PYRUVATE DEHYDROGENASE COMPLEX"/>
    <property type="match status" value="1"/>
</dbReference>
<dbReference type="InterPro" id="IPR001078">
    <property type="entry name" value="2-oxoacid_DH_actylTfrase"/>
</dbReference>
<gene>
    <name evidence="9" type="ORF">ACFYKT_01310</name>
</gene>
<dbReference type="EMBL" id="JBIACJ010000001">
    <property type="protein sequence ID" value="MFE8694990.1"/>
    <property type="molecule type" value="Genomic_DNA"/>
</dbReference>
<dbReference type="Pfam" id="PF02817">
    <property type="entry name" value="E3_binding"/>
    <property type="match status" value="1"/>
</dbReference>
<organism evidence="9 10">
    <name type="scientific">Cytobacillus mangrovibacter</name>
    <dbReference type="NCBI Taxonomy" id="3299024"/>
    <lineage>
        <taxon>Bacteria</taxon>
        <taxon>Bacillati</taxon>
        <taxon>Bacillota</taxon>
        <taxon>Bacilli</taxon>
        <taxon>Bacillales</taxon>
        <taxon>Bacillaceae</taxon>
        <taxon>Cytobacillus</taxon>
    </lineage>
</organism>
<dbReference type="PROSITE" id="PS50968">
    <property type="entry name" value="BIOTINYL_LIPOYL"/>
    <property type="match status" value="1"/>
</dbReference>
<evidence type="ECO:0000259" key="7">
    <source>
        <dbReference type="PROSITE" id="PS50968"/>
    </source>
</evidence>
<keyword evidence="3 6" id="KW-0808">Transferase</keyword>
<dbReference type="InterPro" id="IPR011053">
    <property type="entry name" value="Single_hybrid_motif"/>
</dbReference>
<dbReference type="GO" id="GO:0016746">
    <property type="term" value="F:acyltransferase activity"/>
    <property type="evidence" value="ECO:0007669"/>
    <property type="project" value="UniProtKB-KW"/>
</dbReference>
<dbReference type="InterPro" id="IPR023213">
    <property type="entry name" value="CAT-like_dom_sf"/>
</dbReference>
<dbReference type="CDD" id="cd06849">
    <property type="entry name" value="lipoyl_domain"/>
    <property type="match status" value="1"/>
</dbReference>
<dbReference type="InterPro" id="IPR036625">
    <property type="entry name" value="E3-bd_dom_sf"/>
</dbReference>
<comment type="cofactor">
    <cofactor evidence="1 6">
        <name>(R)-lipoate</name>
        <dbReference type="ChEBI" id="CHEBI:83088"/>
    </cofactor>
</comment>
<evidence type="ECO:0000313" key="10">
    <source>
        <dbReference type="Proteomes" id="UP001601058"/>
    </source>
</evidence>
<evidence type="ECO:0000313" key="9">
    <source>
        <dbReference type="EMBL" id="MFE8694990.1"/>
    </source>
</evidence>
<dbReference type="EC" id="2.3.1.-" evidence="6"/>
<dbReference type="SUPFAM" id="SSF51230">
    <property type="entry name" value="Single hybrid motif"/>
    <property type="match status" value="1"/>
</dbReference>
<dbReference type="Proteomes" id="UP001601058">
    <property type="component" value="Unassembled WGS sequence"/>
</dbReference>